<reference evidence="1" key="1">
    <citation type="submission" date="2024-01" db="EMBL/GenBank/DDBJ databases">
        <authorList>
            <person name="Webb A."/>
        </authorList>
    </citation>
    <scope>NUCLEOTIDE SEQUENCE</scope>
    <source>
        <strain evidence="1">Pm1</strain>
    </source>
</reference>
<dbReference type="Proteomes" id="UP001162060">
    <property type="component" value="Unassembled WGS sequence"/>
</dbReference>
<name>A0AAV1UQ49_9STRA</name>
<protein>
    <recommendedName>
        <fullName evidence="3">LAGLIDADG endonuclease</fullName>
    </recommendedName>
</protein>
<evidence type="ECO:0000313" key="2">
    <source>
        <dbReference type="Proteomes" id="UP001162060"/>
    </source>
</evidence>
<sequence length="67" mass="7573">MKNNNDILTGENQNLWEFIARMKFARGELLDHYAIKSSGMMGQATAGWKNADLRTLNLIANMFSPVI</sequence>
<gene>
    <name evidence="1" type="ORF">PM001_LOCUS21796</name>
</gene>
<dbReference type="AlphaFoldDB" id="A0AAV1UQ49"/>
<comment type="caution">
    <text evidence="1">The sequence shown here is derived from an EMBL/GenBank/DDBJ whole genome shotgun (WGS) entry which is preliminary data.</text>
</comment>
<accession>A0AAV1UQ49</accession>
<dbReference type="EMBL" id="CAKLBY020000224">
    <property type="protein sequence ID" value="CAK7936646.1"/>
    <property type="molecule type" value="Genomic_DNA"/>
</dbReference>
<evidence type="ECO:0008006" key="3">
    <source>
        <dbReference type="Google" id="ProtNLM"/>
    </source>
</evidence>
<organism evidence="1 2">
    <name type="scientific">Peronospora matthiolae</name>
    <dbReference type="NCBI Taxonomy" id="2874970"/>
    <lineage>
        <taxon>Eukaryota</taxon>
        <taxon>Sar</taxon>
        <taxon>Stramenopiles</taxon>
        <taxon>Oomycota</taxon>
        <taxon>Peronosporomycetes</taxon>
        <taxon>Peronosporales</taxon>
        <taxon>Peronosporaceae</taxon>
        <taxon>Peronospora</taxon>
    </lineage>
</organism>
<proteinExistence type="predicted"/>
<evidence type="ECO:0000313" key="1">
    <source>
        <dbReference type="EMBL" id="CAK7936646.1"/>
    </source>
</evidence>